<name>A0A3D8T761_9HELO</name>
<comment type="caution">
    <text evidence="3">The sequence shown here is derived from an EMBL/GenBank/DDBJ whole genome shotgun (WGS) entry which is preliminary data.</text>
</comment>
<dbReference type="Proteomes" id="UP000256328">
    <property type="component" value="Unassembled WGS sequence"/>
</dbReference>
<keyword evidence="4" id="KW-1185">Reference proteome</keyword>
<feature type="region of interest" description="Disordered" evidence="2">
    <location>
        <begin position="1"/>
        <end position="24"/>
    </location>
</feature>
<evidence type="ECO:0000256" key="1">
    <source>
        <dbReference type="SAM" id="Coils"/>
    </source>
</evidence>
<evidence type="ECO:0000313" key="4">
    <source>
        <dbReference type="Proteomes" id="UP000256328"/>
    </source>
</evidence>
<gene>
    <name evidence="3" type="ORF">BP5796_00133</name>
</gene>
<reference evidence="3 4" key="1">
    <citation type="journal article" date="2018" name="IMA Fungus">
        <title>IMA Genome-F 9: Draft genome sequence of Annulohypoxylon stygium, Aspergillus mulundensis, Berkeleyomyces basicola (syn. Thielaviopsis basicola), Ceratocystis smalleyi, two Cercospora beticola strains, Coleophoma cylindrospora, Fusarium fracticaudum, Phialophora cf. hyalina, and Morchella septimelata.</title>
        <authorList>
            <person name="Wingfield B.D."/>
            <person name="Bills G.F."/>
            <person name="Dong Y."/>
            <person name="Huang W."/>
            <person name="Nel W.J."/>
            <person name="Swalarsk-Parry B.S."/>
            <person name="Vaghefi N."/>
            <person name="Wilken P.M."/>
            <person name="An Z."/>
            <person name="de Beer Z.W."/>
            <person name="De Vos L."/>
            <person name="Chen L."/>
            <person name="Duong T.A."/>
            <person name="Gao Y."/>
            <person name="Hammerbacher A."/>
            <person name="Kikkert J.R."/>
            <person name="Li Y."/>
            <person name="Li H."/>
            <person name="Li K."/>
            <person name="Li Q."/>
            <person name="Liu X."/>
            <person name="Ma X."/>
            <person name="Naidoo K."/>
            <person name="Pethybridge S.J."/>
            <person name="Sun J."/>
            <person name="Steenkamp E.T."/>
            <person name="van der Nest M.A."/>
            <person name="van Wyk S."/>
            <person name="Wingfield M.J."/>
            <person name="Xiong C."/>
            <person name="Yue Q."/>
            <person name="Zhang X."/>
        </authorList>
    </citation>
    <scope>NUCLEOTIDE SEQUENCE [LARGE SCALE GENOMIC DNA]</scope>
    <source>
        <strain evidence="3 4">BP5796</strain>
    </source>
</reference>
<dbReference type="EMBL" id="PDLN01000001">
    <property type="protein sequence ID" value="RDW94370.1"/>
    <property type="molecule type" value="Genomic_DNA"/>
</dbReference>
<accession>A0A3D8T761</accession>
<dbReference type="OrthoDB" id="10313099at2759"/>
<feature type="region of interest" description="Disordered" evidence="2">
    <location>
        <begin position="172"/>
        <end position="191"/>
    </location>
</feature>
<proteinExistence type="predicted"/>
<dbReference type="AlphaFoldDB" id="A0A3D8T761"/>
<feature type="compositionally biased region" description="Basic and acidic residues" evidence="2">
    <location>
        <begin position="318"/>
        <end position="327"/>
    </location>
</feature>
<keyword evidence="1" id="KW-0175">Coiled coil</keyword>
<evidence type="ECO:0000313" key="3">
    <source>
        <dbReference type="EMBL" id="RDW94370.1"/>
    </source>
</evidence>
<feature type="coiled-coil region" evidence="1">
    <location>
        <begin position="45"/>
        <end position="72"/>
    </location>
</feature>
<evidence type="ECO:0000256" key="2">
    <source>
        <dbReference type="SAM" id="MobiDB-lite"/>
    </source>
</evidence>
<feature type="region of interest" description="Disordered" evidence="2">
    <location>
        <begin position="316"/>
        <end position="337"/>
    </location>
</feature>
<sequence length="400" mass="44661">MTSTPYVGSREEWYRTPSPMKHVPHPLQEQFERMEQRLTHLASLNSKHREQLRTLDEDMSKLRERSVGLSREVAGYATTISTPSSPHSPTKPVTITYPALLPATPPSAPPSTQHSSMKTITSPEVLPFTLQPPPPKEVFRSLVQELPSTPTKKGRSTTSSIAAGFWKGFWTPEKADPSSPSSSPDLLTPGKTHFRVAGQETVSPPVPQGFMFRSSHFSALSPPKKTLRIQTDLLEKDTTVPLKITFSPQRPDFPMRPIDVTLPAPTEIKSAPMRLMSAPKPKSYREPGHPPLEAAFTVDIQPDQVKNLTRLPIRASQHKRDMSEVKSRSPTNPELWEPFPDIRREKFHSELDDVAWQNSVVGKAEMDMRAGSLSPLQIPDKAESGDVGLRNLLDARTIWT</sequence>
<organism evidence="3 4">
    <name type="scientific">Coleophoma crateriformis</name>
    <dbReference type="NCBI Taxonomy" id="565419"/>
    <lineage>
        <taxon>Eukaryota</taxon>
        <taxon>Fungi</taxon>
        <taxon>Dikarya</taxon>
        <taxon>Ascomycota</taxon>
        <taxon>Pezizomycotina</taxon>
        <taxon>Leotiomycetes</taxon>
        <taxon>Helotiales</taxon>
        <taxon>Dermateaceae</taxon>
        <taxon>Coleophoma</taxon>
    </lineage>
</organism>
<protein>
    <submittedName>
        <fullName evidence="3">Uncharacterized protein</fullName>
    </submittedName>
</protein>